<name>A0A512MAU9_9BACT</name>
<keyword evidence="2" id="KW-1185">Reference proteome</keyword>
<dbReference type="RefSeq" id="WP_146851428.1">
    <property type="nucleotide sequence ID" value="NZ_BKAG01000022.1"/>
</dbReference>
<organism evidence="1 2">
    <name type="scientific">Brevifollis gellanilyticus</name>
    <dbReference type="NCBI Taxonomy" id="748831"/>
    <lineage>
        <taxon>Bacteria</taxon>
        <taxon>Pseudomonadati</taxon>
        <taxon>Verrucomicrobiota</taxon>
        <taxon>Verrucomicrobiia</taxon>
        <taxon>Verrucomicrobiales</taxon>
        <taxon>Verrucomicrobiaceae</taxon>
    </lineage>
</organism>
<reference evidence="1 2" key="1">
    <citation type="submission" date="2019-07" db="EMBL/GenBank/DDBJ databases">
        <title>Whole genome shotgun sequence of Brevifollis gellanilyticus NBRC 108608.</title>
        <authorList>
            <person name="Hosoyama A."/>
            <person name="Uohara A."/>
            <person name="Ohji S."/>
            <person name="Ichikawa N."/>
        </authorList>
    </citation>
    <scope>NUCLEOTIDE SEQUENCE [LARGE SCALE GENOMIC DNA]</scope>
    <source>
        <strain evidence="1 2">NBRC 108608</strain>
    </source>
</reference>
<dbReference type="PRINTS" id="PR00313">
    <property type="entry name" value="CABNDNGRPT"/>
</dbReference>
<dbReference type="Proteomes" id="UP000321577">
    <property type="component" value="Unassembled WGS sequence"/>
</dbReference>
<dbReference type="AlphaFoldDB" id="A0A512MAU9"/>
<sequence>MKNPPPFVSVLESLEPKIAPAGVVSVVYNAVTNSMIISGSAGNDDFIMTHTAGDTWKFTSTNGDTAFSLNGVAAGFEINNMPVTLTTKINLGDGNDKLVMTSTAAPGAELVILEGLFEVLGGKGVDNVSIHDELNPVFNGLTKFDLGDGYDSLQFEGTATFANKTLLSAGLGGGDITIGPFGTQTFTKGLTVDLGSGGGLFTGDLDVSGGKLEIKAAGTGGSLLYLDGGLRVEQGMSISLGTGNNTVALGVINPEDIMIGGPLSITTGGGSDSVIVFTEVNVSGAFTIDMKDGTNSFALAQDASVNANSVLLKGGKAGLDVQFGSNAALTTSTSFTVDVKANTLEDNLFNITTGSTLKIGSIFSYLGGTRNDQLDFGANVDVDIRGGMIASLGAGANGVNFGNADVTIGGNLSVTGLTGNDSVSMTGELNVLGSILMNLGAGTNFFNNSGGDVRVAGALSYTGGAGNDSIDFGGVDLLVGQSLTIAAGDGDNQVMLHGTNGQLSSIIYTGGKGQDQVYVGVNAQGDAGSTYLTGGVTAKLGAGLNRLVLAQAVVRSAVSVQSLSATAETDFLTVRDATVFGTFTSALGKGVSTLTIDDSTFNNAVNVTTGDGNDVLKFDNLAGPEYSGVNRWNSAVKILSGTGDDQFIFGTGNGAPSATNTNIFRNFSSIFDSGTGADTVQQNGGQTLSGNAYNVPVS</sequence>
<accession>A0A512MAU9</accession>
<dbReference type="OrthoDB" id="8283464at2"/>
<evidence type="ECO:0000313" key="1">
    <source>
        <dbReference type="EMBL" id="GEP43865.1"/>
    </source>
</evidence>
<protein>
    <submittedName>
        <fullName evidence="1">Uncharacterized protein</fullName>
    </submittedName>
</protein>
<evidence type="ECO:0000313" key="2">
    <source>
        <dbReference type="Proteomes" id="UP000321577"/>
    </source>
</evidence>
<comment type="caution">
    <text evidence="1">The sequence shown here is derived from an EMBL/GenBank/DDBJ whole genome shotgun (WGS) entry which is preliminary data.</text>
</comment>
<gene>
    <name evidence="1" type="ORF">BGE01nite_31560</name>
</gene>
<dbReference type="EMBL" id="BKAG01000022">
    <property type="protein sequence ID" value="GEP43865.1"/>
    <property type="molecule type" value="Genomic_DNA"/>
</dbReference>
<proteinExistence type="predicted"/>